<dbReference type="Pfam" id="PF00152">
    <property type="entry name" value="tRNA-synt_2"/>
    <property type="match status" value="1"/>
</dbReference>
<dbReference type="GO" id="GO:0006430">
    <property type="term" value="P:lysyl-tRNA aminoacylation"/>
    <property type="evidence" value="ECO:0007669"/>
    <property type="project" value="UniProtKB-UniRule"/>
</dbReference>
<dbReference type="AlphaFoldDB" id="A0A1G2DUI7"/>
<dbReference type="PROSITE" id="PS50862">
    <property type="entry name" value="AA_TRNA_LIGASE_II"/>
    <property type="match status" value="1"/>
</dbReference>
<dbReference type="GO" id="GO:0004824">
    <property type="term" value="F:lysine-tRNA ligase activity"/>
    <property type="evidence" value="ECO:0007669"/>
    <property type="project" value="UniProtKB-UniRule"/>
</dbReference>
<dbReference type="InterPro" id="IPR045864">
    <property type="entry name" value="aa-tRNA-synth_II/BPL/LPL"/>
</dbReference>
<evidence type="ECO:0000256" key="6">
    <source>
        <dbReference type="ARBA" id="ARBA00048573"/>
    </source>
</evidence>
<proteinExistence type="inferred from homology"/>
<comment type="cofactor">
    <cofactor evidence="7 8">
        <name>Mg(2+)</name>
        <dbReference type="ChEBI" id="CHEBI:18420"/>
    </cofactor>
    <text evidence="7 8">Binds 3 Mg(2+) ions per subunit.</text>
</comment>
<dbReference type="PRINTS" id="PR00982">
    <property type="entry name" value="TRNASYNTHLYS"/>
</dbReference>
<keyword evidence="7" id="KW-0648">Protein biosynthesis</keyword>
<dbReference type="EC" id="6.1.1.6" evidence="7"/>
<dbReference type="GO" id="GO:0000287">
    <property type="term" value="F:magnesium ion binding"/>
    <property type="evidence" value="ECO:0007669"/>
    <property type="project" value="UniProtKB-UniRule"/>
</dbReference>
<comment type="caution">
    <text evidence="7">Lacks conserved residue(s) required for the propagation of feature annotation.</text>
</comment>
<evidence type="ECO:0000256" key="3">
    <source>
        <dbReference type="ARBA" id="ARBA00022741"/>
    </source>
</evidence>
<dbReference type="PANTHER" id="PTHR42918">
    <property type="entry name" value="LYSYL-TRNA SYNTHETASE"/>
    <property type="match status" value="1"/>
</dbReference>
<evidence type="ECO:0000256" key="1">
    <source>
        <dbReference type="ARBA" id="ARBA00022598"/>
    </source>
</evidence>
<evidence type="ECO:0000256" key="4">
    <source>
        <dbReference type="ARBA" id="ARBA00022840"/>
    </source>
</evidence>
<gene>
    <name evidence="7" type="primary">lysS</name>
    <name evidence="10" type="ORF">A3G11_00865</name>
</gene>
<dbReference type="Gene3D" id="2.40.50.140">
    <property type="entry name" value="Nucleic acid-binding proteins"/>
    <property type="match status" value="1"/>
</dbReference>
<dbReference type="PANTHER" id="PTHR42918:SF15">
    <property type="entry name" value="LYSINE--TRNA LIGASE, CHLOROPLASTIC_MITOCHONDRIAL"/>
    <property type="match status" value="1"/>
</dbReference>
<comment type="subunit">
    <text evidence="7">Homodimer.</text>
</comment>
<dbReference type="InterPro" id="IPR018149">
    <property type="entry name" value="Lys-tRNA-synth_II_C"/>
</dbReference>
<dbReference type="InterPro" id="IPR002313">
    <property type="entry name" value="Lys-tRNA-ligase_II"/>
</dbReference>
<evidence type="ECO:0000256" key="8">
    <source>
        <dbReference type="RuleBase" id="RU000336"/>
    </source>
</evidence>
<dbReference type="InterPro" id="IPR006195">
    <property type="entry name" value="aa-tRNA-synth_II"/>
</dbReference>
<evidence type="ECO:0000313" key="11">
    <source>
        <dbReference type="Proteomes" id="UP000178472"/>
    </source>
</evidence>
<dbReference type="GO" id="GO:0005829">
    <property type="term" value="C:cytosol"/>
    <property type="evidence" value="ECO:0007669"/>
    <property type="project" value="TreeGrafter"/>
</dbReference>
<dbReference type="Gene3D" id="3.30.930.10">
    <property type="entry name" value="Bira Bifunctional Protein, Domain 2"/>
    <property type="match status" value="1"/>
</dbReference>
<dbReference type="Proteomes" id="UP000178472">
    <property type="component" value="Unassembled WGS sequence"/>
</dbReference>
<name>A0A1G2DUI7_9BACT</name>
<feature type="domain" description="Aminoacyl-transfer RNA synthetases class-II family profile" evidence="9">
    <location>
        <begin position="177"/>
        <end position="484"/>
    </location>
</feature>
<accession>A0A1G2DUI7</accession>
<dbReference type="NCBIfam" id="TIGR00499">
    <property type="entry name" value="lysS_bact"/>
    <property type="match status" value="1"/>
</dbReference>
<dbReference type="InterPro" id="IPR004365">
    <property type="entry name" value="NA-bd_OB_tRNA"/>
</dbReference>
<keyword evidence="3 7" id="KW-0547">Nucleotide-binding</keyword>
<dbReference type="Pfam" id="PF01336">
    <property type="entry name" value="tRNA_anti-codon"/>
    <property type="match status" value="1"/>
</dbReference>
<feature type="binding site" evidence="7">
    <location>
        <position position="405"/>
    </location>
    <ligand>
        <name>Mg(2+)</name>
        <dbReference type="ChEBI" id="CHEBI:18420"/>
        <label>1</label>
    </ligand>
</feature>
<evidence type="ECO:0000256" key="7">
    <source>
        <dbReference type="HAMAP-Rule" id="MF_00252"/>
    </source>
</evidence>
<protein>
    <recommendedName>
        <fullName evidence="7">Lysine--tRNA ligase</fullName>
        <ecNumber evidence="7">6.1.1.6</ecNumber>
    </recommendedName>
    <alternativeName>
        <fullName evidence="7">Lysyl-tRNA synthetase</fullName>
        <shortName evidence="7">LysRS</shortName>
    </alternativeName>
</protein>
<keyword evidence="7 8" id="KW-0460">Magnesium</keyword>
<keyword evidence="1 7" id="KW-0436">Ligase</keyword>
<dbReference type="GO" id="GO:0005524">
    <property type="term" value="F:ATP binding"/>
    <property type="evidence" value="ECO:0007669"/>
    <property type="project" value="UniProtKB-UniRule"/>
</dbReference>
<comment type="subcellular location">
    <subcellularLocation>
        <location evidence="7">Cytoplasm</location>
    </subcellularLocation>
</comment>
<keyword evidence="2 7" id="KW-0479">Metal-binding</keyword>
<dbReference type="EMBL" id="MHLT01000027">
    <property type="protein sequence ID" value="OGZ16631.1"/>
    <property type="molecule type" value="Genomic_DNA"/>
</dbReference>
<dbReference type="InterPro" id="IPR044136">
    <property type="entry name" value="Lys-tRNA-ligase_II_N"/>
</dbReference>
<keyword evidence="7" id="KW-0963">Cytoplasm</keyword>
<reference evidence="10 11" key="1">
    <citation type="journal article" date="2016" name="Nat. Commun.">
        <title>Thousands of microbial genomes shed light on interconnected biogeochemical processes in an aquifer system.</title>
        <authorList>
            <person name="Anantharaman K."/>
            <person name="Brown C.T."/>
            <person name="Hug L.A."/>
            <person name="Sharon I."/>
            <person name="Castelle C.J."/>
            <person name="Probst A.J."/>
            <person name="Thomas B.C."/>
            <person name="Singh A."/>
            <person name="Wilkins M.J."/>
            <person name="Karaoz U."/>
            <person name="Brodie E.L."/>
            <person name="Williams K.H."/>
            <person name="Hubbard S.S."/>
            <person name="Banfield J.F."/>
        </authorList>
    </citation>
    <scope>NUCLEOTIDE SEQUENCE [LARGE SCALE GENOMIC DNA]</scope>
</reference>
<comment type="similarity">
    <text evidence="7">Belongs to the class-II aminoacyl-tRNA synthetase family.</text>
</comment>
<dbReference type="InterPro" id="IPR012340">
    <property type="entry name" value="NA-bd_OB-fold"/>
</dbReference>
<dbReference type="HAMAP" id="MF_00252">
    <property type="entry name" value="Lys_tRNA_synth_class2"/>
    <property type="match status" value="1"/>
</dbReference>
<keyword evidence="4 7" id="KW-0067">ATP-binding</keyword>
<dbReference type="CDD" id="cd04322">
    <property type="entry name" value="LysRS_N"/>
    <property type="match status" value="1"/>
</dbReference>
<evidence type="ECO:0000259" key="9">
    <source>
        <dbReference type="PROSITE" id="PS50862"/>
    </source>
</evidence>
<organism evidence="10 11">
    <name type="scientific">Candidatus Lloydbacteria bacterium RIFCSPLOWO2_12_FULL_51_9</name>
    <dbReference type="NCBI Taxonomy" id="1798669"/>
    <lineage>
        <taxon>Bacteria</taxon>
        <taxon>Candidatus Lloydiibacteriota</taxon>
    </lineage>
</organism>
<evidence type="ECO:0000313" key="10">
    <source>
        <dbReference type="EMBL" id="OGZ16631.1"/>
    </source>
</evidence>
<evidence type="ECO:0000256" key="5">
    <source>
        <dbReference type="ARBA" id="ARBA00023146"/>
    </source>
</evidence>
<comment type="catalytic activity">
    <reaction evidence="6 7 8">
        <text>tRNA(Lys) + L-lysine + ATP = L-lysyl-tRNA(Lys) + AMP + diphosphate</text>
        <dbReference type="Rhea" id="RHEA:20792"/>
        <dbReference type="Rhea" id="RHEA-COMP:9696"/>
        <dbReference type="Rhea" id="RHEA-COMP:9697"/>
        <dbReference type="ChEBI" id="CHEBI:30616"/>
        <dbReference type="ChEBI" id="CHEBI:32551"/>
        <dbReference type="ChEBI" id="CHEBI:33019"/>
        <dbReference type="ChEBI" id="CHEBI:78442"/>
        <dbReference type="ChEBI" id="CHEBI:78529"/>
        <dbReference type="ChEBI" id="CHEBI:456215"/>
        <dbReference type="EC" id="6.1.1.6"/>
    </reaction>
</comment>
<feature type="binding site" evidence="7">
    <location>
        <position position="405"/>
    </location>
    <ligand>
        <name>Mg(2+)</name>
        <dbReference type="ChEBI" id="CHEBI:18420"/>
        <label>2</label>
    </ligand>
</feature>
<dbReference type="NCBIfam" id="NF001756">
    <property type="entry name" value="PRK00484.1"/>
    <property type="match status" value="1"/>
</dbReference>
<keyword evidence="5 7" id="KW-0030">Aminoacyl-tRNA synthetase</keyword>
<dbReference type="SUPFAM" id="SSF50249">
    <property type="entry name" value="Nucleic acid-binding proteins"/>
    <property type="match status" value="1"/>
</dbReference>
<dbReference type="GO" id="GO:0000049">
    <property type="term" value="F:tRNA binding"/>
    <property type="evidence" value="ECO:0007669"/>
    <property type="project" value="TreeGrafter"/>
</dbReference>
<sequence length="485" mass="55268">MASLGELRDERIKKSALLKEKGVSPYPATVRRDKTVGEVIANFSSLEAEGKELFLLGRVRTCRSQGGLSFFNFDDGTGVFQGLIKKDEIGEESFSLFSETVDGGDFLGVAGTLFLTKRGEKTIAVREWKMLAKALRPLPDKREGLHDTEERLRRRYLDTTTDEATKNLFVRKSRFWQATREFLLREGGLEVETPVLELIPGGADAEPFKTHHNALDVDLYLRISPELHLKRLIVGGYNKVFEIGRIFRNEGMDREHLQDYTQMEMYWAYIGYEEMMSLVERLVRHVVTKTLGSSTHQFNDTTIDWAAPWVRIDYYEVFALHTGLDLGNVTEAQLKAYAEKEGIDTGAHIGRGRLIDVIFKKKVRPHLIAPGFLLLPPVDIEPLAKRWAKDQNRVERFQIVACGSELGKGFSELNDPLDQRARFVEQARLREAGDKEAQMMDEDFVEALEYGMPPTAGFAYSERLFAFLMNLSVRETVFSPLMKPR</sequence>
<comment type="caution">
    <text evidence="10">The sequence shown here is derived from an EMBL/GenBank/DDBJ whole genome shotgun (WGS) entry which is preliminary data.</text>
</comment>
<dbReference type="InterPro" id="IPR004364">
    <property type="entry name" value="Aa-tRNA-synt_II"/>
</dbReference>
<evidence type="ECO:0000256" key="2">
    <source>
        <dbReference type="ARBA" id="ARBA00022723"/>
    </source>
</evidence>
<dbReference type="SUPFAM" id="SSF55681">
    <property type="entry name" value="Class II aaRS and biotin synthetases"/>
    <property type="match status" value="1"/>
</dbReference>